<evidence type="ECO:0000313" key="2">
    <source>
        <dbReference type="EMBL" id="EHJ09703.1"/>
    </source>
</evidence>
<comment type="caution">
    <text evidence="2">The sequence shown here is derived from an EMBL/GenBank/DDBJ whole genome shotgun (WGS) entry which is preliminary data.</text>
</comment>
<accession>G5JDM9</accession>
<keyword evidence="2" id="KW-0808">Transferase</keyword>
<dbReference type="AlphaFoldDB" id="G5JDM9"/>
<dbReference type="InterPro" id="IPR013216">
    <property type="entry name" value="Methyltransf_11"/>
</dbReference>
<dbReference type="PATRIC" id="fig|423471.3.peg.5157"/>
<reference evidence="2 3" key="1">
    <citation type="journal article" date="2011" name="Front. Microbiol.">
        <title>Two Strains of Crocosphaera watsonii with Highly Conserved Genomes are Distinguished by Strain-Specific Features.</title>
        <authorList>
            <person name="Bench S.R."/>
            <person name="Ilikchyan I.N."/>
            <person name="Tripp H.J."/>
            <person name="Zehr J.P."/>
        </authorList>
    </citation>
    <scope>NUCLEOTIDE SEQUENCE [LARGE SCALE GENOMIC DNA]</scope>
    <source>
        <strain evidence="2 3">WH 0003</strain>
    </source>
</reference>
<dbReference type="PANTHER" id="PTHR43861:SF1">
    <property type="entry name" value="TRANS-ACONITATE 2-METHYLTRANSFERASE"/>
    <property type="match status" value="1"/>
</dbReference>
<name>G5JDM9_CROWT</name>
<dbReference type="CDD" id="cd02440">
    <property type="entry name" value="AdoMet_MTases"/>
    <property type="match status" value="1"/>
</dbReference>
<dbReference type="EMBL" id="AESD01000866">
    <property type="protein sequence ID" value="EHJ09703.1"/>
    <property type="molecule type" value="Genomic_DNA"/>
</dbReference>
<dbReference type="RefSeq" id="WP_007313260.1">
    <property type="nucleotide sequence ID" value="NZ_AESD01000866.1"/>
</dbReference>
<protein>
    <submittedName>
        <fullName evidence="2">Methyltransferase</fullName>
    </submittedName>
</protein>
<dbReference type="Proteomes" id="UP000003477">
    <property type="component" value="Unassembled WGS sequence"/>
</dbReference>
<dbReference type="Pfam" id="PF08241">
    <property type="entry name" value="Methyltransf_11"/>
    <property type="match status" value="1"/>
</dbReference>
<dbReference type="SUPFAM" id="SSF53335">
    <property type="entry name" value="S-adenosyl-L-methionine-dependent methyltransferases"/>
    <property type="match status" value="1"/>
</dbReference>
<organism evidence="2 3">
    <name type="scientific">Crocosphaera watsonii WH 0003</name>
    <dbReference type="NCBI Taxonomy" id="423471"/>
    <lineage>
        <taxon>Bacteria</taxon>
        <taxon>Bacillati</taxon>
        <taxon>Cyanobacteriota</taxon>
        <taxon>Cyanophyceae</taxon>
        <taxon>Oscillatoriophycideae</taxon>
        <taxon>Chroococcales</taxon>
        <taxon>Aphanothecaceae</taxon>
        <taxon>Crocosphaera</taxon>
    </lineage>
</organism>
<dbReference type="InterPro" id="IPR029063">
    <property type="entry name" value="SAM-dependent_MTases_sf"/>
</dbReference>
<evidence type="ECO:0000313" key="3">
    <source>
        <dbReference type="Proteomes" id="UP000003477"/>
    </source>
</evidence>
<dbReference type="GO" id="GO:0032259">
    <property type="term" value="P:methylation"/>
    <property type="evidence" value="ECO:0007669"/>
    <property type="project" value="UniProtKB-KW"/>
</dbReference>
<dbReference type="GeneID" id="88768825"/>
<evidence type="ECO:0000259" key="1">
    <source>
        <dbReference type="Pfam" id="PF08241"/>
    </source>
</evidence>
<dbReference type="GO" id="GO:0008757">
    <property type="term" value="F:S-adenosylmethionine-dependent methyltransferase activity"/>
    <property type="evidence" value="ECO:0007669"/>
    <property type="project" value="InterPro"/>
</dbReference>
<dbReference type="Gene3D" id="3.40.50.150">
    <property type="entry name" value="Vaccinia Virus protein VP39"/>
    <property type="match status" value="1"/>
</dbReference>
<dbReference type="PANTHER" id="PTHR43861">
    <property type="entry name" value="TRANS-ACONITATE 2-METHYLTRANSFERASE-RELATED"/>
    <property type="match status" value="1"/>
</dbReference>
<sequence>MNRQTWNPQQYQENASFVAELGSSVLNLLNPQPNESILDLGCGEGTLTEKIASVTKDVMGIDASPSMVQATLEKGLNAVVMSAESMTYKNTFDAVFSNAALHWMRDYDSVIKGVFTSLKPKGRFVGEFGGHGNIATLIEAMETVVSQNKNMGQFTNPWFFPKADEYKSYLENNGFCVIDMSLIPRPTPLKAGVKEWLKIFANHIVSGMPTEMEKIFLSQTEQLLKPILYTEKDGWVADYVRLRFHAVKKL</sequence>
<keyword evidence="2" id="KW-0489">Methyltransferase</keyword>
<feature type="domain" description="Methyltransferase type 11" evidence="1">
    <location>
        <begin position="38"/>
        <end position="125"/>
    </location>
</feature>
<gene>
    <name evidence="2" type="ORF">CWATWH0003_5520</name>
</gene>
<proteinExistence type="predicted"/>